<dbReference type="AlphaFoldDB" id="A0A916BH67"/>
<dbReference type="EMBL" id="CAJNBL010000034">
    <property type="protein sequence ID" value="CAE6728797.1"/>
    <property type="molecule type" value="Genomic_DNA"/>
</dbReference>
<reference evidence="1" key="1">
    <citation type="submission" date="2021-02" db="EMBL/GenBank/DDBJ databases">
        <authorList>
            <person name="Han P."/>
        </authorList>
    </citation>
    <scope>NUCLEOTIDE SEQUENCE</scope>
    <source>
        <strain evidence="1">Candidatus Nitrotoga sp. ZN8</strain>
    </source>
</reference>
<proteinExistence type="predicted"/>
<dbReference type="Proteomes" id="UP000675882">
    <property type="component" value="Unassembled WGS sequence"/>
</dbReference>
<evidence type="ECO:0000313" key="1">
    <source>
        <dbReference type="EMBL" id="CAE6728797.1"/>
    </source>
</evidence>
<name>A0A916BH67_9PROT</name>
<accession>A0A916BH67</accession>
<keyword evidence="2" id="KW-1185">Reference proteome</keyword>
<sequence length="32" mass="3398">MQPTASIIYAVHKQSSLKVSASKLKLSTVHSG</sequence>
<protein>
    <submittedName>
        <fullName evidence="1">Uncharacterized protein</fullName>
    </submittedName>
</protein>
<organism evidence="1 2">
    <name type="scientific">Candidatus Nitrotoga fabula</name>
    <dbReference type="NCBI Taxonomy" id="2182327"/>
    <lineage>
        <taxon>Bacteria</taxon>
        <taxon>Pseudomonadati</taxon>
        <taxon>Pseudomonadota</taxon>
        <taxon>Betaproteobacteria</taxon>
        <taxon>Nitrosomonadales</taxon>
        <taxon>Gallionellaceae</taxon>
        <taxon>Candidatus Nitrotoga</taxon>
    </lineage>
</organism>
<evidence type="ECO:0000313" key="2">
    <source>
        <dbReference type="Proteomes" id="UP000675882"/>
    </source>
</evidence>
<gene>
    <name evidence="1" type="ORF">NTGZN8_40033</name>
</gene>
<comment type="caution">
    <text evidence="1">The sequence shown here is derived from an EMBL/GenBank/DDBJ whole genome shotgun (WGS) entry which is preliminary data.</text>
</comment>